<gene>
    <name evidence="1" type="ORF">Pcinc_034691</name>
</gene>
<dbReference type="AlphaFoldDB" id="A0AAE1EPQ8"/>
<organism evidence="1 2">
    <name type="scientific">Petrolisthes cinctipes</name>
    <name type="common">Flat porcelain crab</name>
    <dbReference type="NCBI Taxonomy" id="88211"/>
    <lineage>
        <taxon>Eukaryota</taxon>
        <taxon>Metazoa</taxon>
        <taxon>Ecdysozoa</taxon>
        <taxon>Arthropoda</taxon>
        <taxon>Crustacea</taxon>
        <taxon>Multicrustacea</taxon>
        <taxon>Malacostraca</taxon>
        <taxon>Eumalacostraca</taxon>
        <taxon>Eucarida</taxon>
        <taxon>Decapoda</taxon>
        <taxon>Pleocyemata</taxon>
        <taxon>Anomura</taxon>
        <taxon>Galatheoidea</taxon>
        <taxon>Porcellanidae</taxon>
        <taxon>Petrolisthes</taxon>
    </lineage>
</organism>
<comment type="caution">
    <text evidence="1">The sequence shown here is derived from an EMBL/GenBank/DDBJ whole genome shotgun (WGS) entry which is preliminary data.</text>
</comment>
<dbReference type="EMBL" id="JAWQEG010005097">
    <property type="protein sequence ID" value="KAK3859170.1"/>
    <property type="molecule type" value="Genomic_DNA"/>
</dbReference>
<dbReference type="Proteomes" id="UP001286313">
    <property type="component" value="Unassembled WGS sequence"/>
</dbReference>
<sequence>MCHVLSHSTASLSPHTCLPFPLLYLPLIQVTFKRARAPSSHRHISPSCPSSPKQCKVSLPSPPFHPPTYTPTLKLPASPLLSPSPFILSFNVSFPSTAPPPPSSTSFDCSPSTASLFHFRD</sequence>
<evidence type="ECO:0000313" key="2">
    <source>
        <dbReference type="Proteomes" id="UP001286313"/>
    </source>
</evidence>
<proteinExistence type="predicted"/>
<keyword evidence="2" id="KW-1185">Reference proteome</keyword>
<name>A0AAE1EPQ8_PETCI</name>
<accession>A0AAE1EPQ8</accession>
<protein>
    <submittedName>
        <fullName evidence="1">Uncharacterized protein</fullName>
    </submittedName>
</protein>
<evidence type="ECO:0000313" key="1">
    <source>
        <dbReference type="EMBL" id="KAK3859170.1"/>
    </source>
</evidence>
<reference evidence="1" key="1">
    <citation type="submission" date="2023-10" db="EMBL/GenBank/DDBJ databases">
        <title>Genome assemblies of two species of porcelain crab, Petrolisthes cinctipes and Petrolisthes manimaculis (Anomura: Porcellanidae).</title>
        <authorList>
            <person name="Angst P."/>
        </authorList>
    </citation>
    <scope>NUCLEOTIDE SEQUENCE</scope>
    <source>
        <strain evidence="1">PB745_01</strain>
        <tissue evidence="1">Gill</tissue>
    </source>
</reference>